<dbReference type="CTD" id="4539"/>
<evidence type="ECO:0000256" key="8">
    <source>
        <dbReference type="ARBA" id="ARBA00023136"/>
    </source>
</evidence>
<evidence type="ECO:0000256" key="4">
    <source>
        <dbReference type="ARBA" id="ARBA00022692"/>
    </source>
</evidence>
<comment type="subcellular location">
    <subcellularLocation>
        <location evidence="1">Membrane</location>
        <topology evidence="1">Multi-pass membrane protein</topology>
    </subcellularLocation>
</comment>
<dbReference type="GO" id="GO:0008137">
    <property type="term" value="F:NADH dehydrogenase (ubiquinone) activity"/>
    <property type="evidence" value="ECO:0007669"/>
    <property type="project" value="UniProtKB-EC"/>
</dbReference>
<proteinExistence type="inferred from homology"/>
<keyword evidence="8 11" id="KW-0472">Membrane</keyword>
<dbReference type="InterPro" id="IPR039428">
    <property type="entry name" value="NUOK/Mnh_C1-like"/>
</dbReference>
<dbReference type="GO" id="GO:0016020">
    <property type="term" value="C:membrane"/>
    <property type="evidence" value="ECO:0007669"/>
    <property type="project" value="UniProtKB-SubCell"/>
</dbReference>
<comment type="similarity">
    <text evidence="2">Belongs to the complex I subunit 4L family.</text>
</comment>
<feature type="transmembrane region" description="Helical" evidence="11">
    <location>
        <begin position="12"/>
        <end position="28"/>
    </location>
</feature>
<evidence type="ECO:0000256" key="2">
    <source>
        <dbReference type="ARBA" id="ARBA00010519"/>
    </source>
</evidence>
<geneLocation type="mitochondrion" evidence="12"/>
<dbReference type="AlphaFoldDB" id="A0A3G1RRX2"/>
<evidence type="ECO:0000256" key="9">
    <source>
        <dbReference type="ARBA" id="ARBA00031586"/>
    </source>
</evidence>
<evidence type="ECO:0000256" key="7">
    <source>
        <dbReference type="ARBA" id="ARBA00023027"/>
    </source>
</evidence>
<protein>
    <recommendedName>
        <fullName evidence="3">NADH-ubiquinone oxidoreductase chain 4L</fullName>
    </recommendedName>
    <alternativeName>
        <fullName evidence="9">NADH dehydrogenase subunit 4L</fullName>
    </alternativeName>
</protein>
<keyword evidence="5" id="KW-1278">Translocase</keyword>
<dbReference type="Pfam" id="PF00420">
    <property type="entry name" value="Oxidored_q2"/>
    <property type="match status" value="1"/>
</dbReference>
<evidence type="ECO:0000313" key="12">
    <source>
        <dbReference type="EMBL" id="AXH81657.1"/>
    </source>
</evidence>
<feature type="transmembrane region" description="Helical" evidence="11">
    <location>
        <begin position="35"/>
        <end position="54"/>
    </location>
</feature>
<keyword evidence="6 11" id="KW-1133">Transmembrane helix</keyword>
<dbReference type="EMBL" id="MH618637">
    <property type="protein sequence ID" value="AXH81657.1"/>
    <property type="molecule type" value="Genomic_DNA"/>
</dbReference>
<reference evidence="12" key="1">
    <citation type="journal article" date="2018" name="Hydrobiologia">
        <title>The first complete mitochondrial genome of Limnadia lenticularis (Branchiopoda, Spinicaudata), with new insights on its phylogeography and on the taxonomy of the genus.</title>
        <authorList>
            <person name="Bellec L."/>
            <person name="Debruyne R."/>
            <person name="Utge J."/>
            <person name="Rabet N."/>
        </authorList>
    </citation>
    <scope>NUCLEOTIDE SEQUENCE</scope>
</reference>
<accession>A0A3G1RRX2</accession>
<evidence type="ECO:0000256" key="10">
    <source>
        <dbReference type="ARBA" id="ARBA00049551"/>
    </source>
</evidence>
<evidence type="ECO:0000256" key="11">
    <source>
        <dbReference type="SAM" id="Phobius"/>
    </source>
</evidence>
<feature type="transmembrane region" description="Helical" evidence="11">
    <location>
        <begin position="66"/>
        <end position="87"/>
    </location>
</feature>
<dbReference type="Gene3D" id="1.10.287.3510">
    <property type="match status" value="1"/>
</dbReference>
<dbReference type="RefSeq" id="YP_009515324.1">
    <property type="nucleotide sequence ID" value="NC_039394.1"/>
</dbReference>
<name>A0A3G1RRX2_9CRUS</name>
<evidence type="ECO:0000256" key="1">
    <source>
        <dbReference type="ARBA" id="ARBA00004141"/>
    </source>
</evidence>
<organism evidence="12">
    <name type="scientific">Limnadia lenticularis</name>
    <dbReference type="NCBI Taxonomy" id="84336"/>
    <lineage>
        <taxon>Eukaryota</taxon>
        <taxon>Metazoa</taxon>
        <taxon>Ecdysozoa</taxon>
        <taxon>Arthropoda</taxon>
        <taxon>Crustacea</taxon>
        <taxon>Branchiopoda</taxon>
        <taxon>Diplostraca</taxon>
        <taxon>Spinicaudata</taxon>
        <taxon>Limnadiidae</taxon>
        <taxon>Limnadia</taxon>
    </lineage>
</organism>
<keyword evidence="4 11" id="KW-0812">Transmembrane</keyword>
<sequence length="101" mass="11158">MLTSSVWIKQDMLIVLPIIGIAITLYIFCSQHKHLLISLLSLEGSVLSIFVLNVKLTLHSTSIFPLIFLTLAVCEAALGLTLLILIVRTHNNDFISSINVI</sequence>
<evidence type="ECO:0000256" key="6">
    <source>
        <dbReference type="ARBA" id="ARBA00022989"/>
    </source>
</evidence>
<gene>
    <name evidence="12" type="primary">ND4L</name>
</gene>
<evidence type="ECO:0000256" key="5">
    <source>
        <dbReference type="ARBA" id="ARBA00022967"/>
    </source>
</evidence>
<comment type="catalytic activity">
    <reaction evidence="10">
        <text>a ubiquinone + NADH + 5 H(+)(in) = a ubiquinol + NAD(+) + 4 H(+)(out)</text>
        <dbReference type="Rhea" id="RHEA:29091"/>
        <dbReference type="Rhea" id="RHEA-COMP:9565"/>
        <dbReference type="Rhea" id="RHEA-COMP:9566"/>
        <dbReference type="ChEBI" id="CHEBI:15378"/>
        <dbReference type="ChEBI" id="CHEBI:16389"/>
        <dbReference type="ChEBI" id="CHEBI:17976"/>
        <dbReference type="ChEBI" id="CHEBI:57540"/>
        <dbReference type="ChEBI" id="CHEBI:57945"/>
        <dbReference type="EC" id="7.1.1.2"/>
    </reaction>
</comment>
<dbReference type="GeneID" id="38088860"/>
<keyword evidence="12" id="KW-0496">Mitochondrion</keyword>
<evidence type="ECO:0000256" key="3">
    <source>
        <dbReference type="ARBA" id="ARBA00016612"/>
    </source>
</evidence>
<keyword evidence="7" id="KW-0520">NAD</keyword>